<dbReference type="STRING" id="646529.Desaci_4413"/>
<dbReference type="AlphaFoldDB" id="I4DBT2"/>
<dbReference type="PANTHER" id="PTHR46401:SF2">
    <property type="entry name" value="GLYCOSYLTRANSFERASE WBBK-RELATED"/>
    <property type="match status" value="1"/>
</dbReference>
<dbReference type="eggNOG" id="COG0438">
    <property type="taxonomic scope" value="Bacteria"/>
</dbReference>
<evidence type="ECO:0000313" key="4">
    <source>
        <dbReference type="EMBL" id="AFM43256.1"/>
    </source>
</evidence>
<dbReference type="PANTHER" id="PTHR46401">
    <property type="entry name" value="GLYCOSYLTRANSFERASE WBBK-RELATED"/>
    <property type="match status" value="1"/>
</dbReference>
<feature type="domain" description="Glycosyltransferase subfamily 4-like N-terminal" evidence="3">
    <location>
        <begin position="56"/>
        <end position="165"/>
    </location>
</feature>
<evidence type="ECO:0000313" key="5">
    <source>
        <dbReference type="Proteomes" id="UP000002892"/>
    </source>
</evidence>
<organism evidence="4 5">
    <name type="scientific">Desulfosporosinus acidiphilus (strain DSM 22704 / JCM 16185 / SJ4)</name>
    <dbReference type="NCBI Taxonomy" id="646529"/>
    <lineage>
        <taxon>Bacteria</taxon>
        <taxon>Bacillati</taxon>
        <taxon>Bacillota</taxon>
        <taxon>Clostridia</taxon>
        <taxon>Eubacteriales</taxon>
        <taxon>Desulfitobacteriaceae</taxon>
        <taxon>Desulfosporosinus</taxon>
    </lineage>
</organism>
<dbReference type="KEGG" id="dai:Desaci_4413"/>
<evidence type="ECO:0000259" key="2">
    <source>
        <dbReference type="Pfam" id="PF00534"/>
    </source>
</evidence>
<reference evidence="4 5" key="1">
    <citation type="journal article" date="2012" name="J. Bacteriol.">
        <title>Complete genome sequences of Desulfosporosinus orientis DSM765T, Desulfosporosinus youngiae DSM17734T, Desulfosporosinus meridiei DSM13257T, and Desulfosporosinus acidiphilus DSM22704T.</title>
        <authorList>
            <person name="Pester M."/>
            <person name="Brambilla E."/>
            <person name="Alazard D."/>
            <person name="Rattei T."/>
            <person name="Weinmaier T."/>
            <person name="Han J."/>
            <person name="Lucas S."/>
            <person name="Lapidus A."/>
            <person name="Cheng J.F."/>
            <person name="Goodwin L."/>
            <person name="Pitluck S."/>
            <person name="Peters L."/>
            <person name="Ovchinnikova G."/>
            <person name="Teshima H."/>
            <person name="Detter J.C."/>
            <person name="Han C.S."/>
            <person name="Tapia R."/>
            <person name="Land M.L."/>
            <person name="Hauser L."/>
            <person name="Kyrpides N.C."/>
            <person name="Ivanova N.N."/>
            <person name="Pagani I."/>
            <person name="Huntmann M."/>
            <person name="Wei C.L."/>
            <person name="Davenport K.W."/>
            <person name="Daligault H."/>
            <person name="Chain P.S."/>
            <person name="Chen A."/>
            <person name="Mavromatis K."/>
            <person name="Markowitz V."/>
            <person name="Szeto E."/>
            <person name="Mikhailova N."/>
            <person name="Pati A."/>
            <person name="Wagner M."/>
            <person name="Woyke T."/>
            <person name="Ollivier B."/>
            <person name="Klenk H.P."/>
            <person name="Spring S."/>
            <person name="Loy A."/>
        </authorList>
    </citation>
    <scope>NUCLEOTIDE SEQUENCE [LARGE SCALE GENOMIC DNA]</scope>
    <source>
        <strain evidence="5">DSM 22704 / JCM 16185 / SJ4</strain>
    </source>
</reference>
<dbReference type="RefSeq" id="WP_014829240.1">
    <property type="nucleotide sequence ID" value="NC_018068.1"/>
</dbReference>
<dbReference type="InterPro" id="IPR001296">
    <property type="entry name" value="Glyco_trans_1"/>
</dbReference>
<dbReference type="GO" id="GO:0009103">
    <property type="term" value="P:lipopolysaccharide biosynthetic process"/>
    <property type="evidence" value="ECO:0007669"/>
    <property type="project" value="TreeGrafter"/>
</dbReference>
<keyword evidence="5" id="KW-1185">Reference proteome</keyword>
<name>I4DBT2_DESAJ</name>
<keyword evidence="1 4" id="KW-0808">Transferase</keyword>
<dbReference type="SUPFAM" id="SSF53756">
    <property type="entry name" value="UDP-Glycosyltransferase/glycogen phosphorylase"/>
    <property type="match status" value="1"/>
</dbReference>
<dbReference type="GO" id="GO:0016757">
    <property type="term" value="F:glycosyltransferase activity"/>
    <property type="evidence" value="ECO:0007669"/>
    <property type="project" value="InterPro"/>
</dbReference>
<proteinExistence type="predicted"/>
<dbReference type="Gene3D" id="3.40.50.2000">
    <property type="entry name" value="Glycogen Phosphorylase B"/>
    <property type="match status" value="2"/>
</dbReference>
<accession>I4DBT2</accession>
<dbReference type="CDD" id="cd03809">
    <property type="entry name" value="GT4_MtfB-like"/>
    <property type="match status" value="1"/>
</dbReference>
<dbReference type="InterPro" id="IPR028098">
    <property type="entry name" value="Glyco_trans_4-like_N"/>
</dbReference>
<dbReference type="OrthoDB" id="9797829at2"/>
<feature type="domain" description="Glycosyl transferase family 1" evidence="2">
    <location>
        <begin position="188"/>
        <end position="332"/>
    </location>
</feature>
<evidence type="ECO:0000256" key="1">
    <source>
        <dbReference type="ARBA" id="ARBA00022679"/>
    </source>
</evidence>
<dbReference type="Pfam" id="PF13439">
    <property type="entry name" value="Glyco_transf_4"/>
    <property type="match status" value="1"/>
</dbReference>
<protein>
    <submittedName>
        <fullName evidence="4">Glycosyltransferase</fullName>
    </submittedName>
</protein>
<evidence type="ECO:0000259" key="3">
    <source>
        <dbReference type="Pfam" id="PF13439"/>
    </source>
</evidence>
<dbReference type="EMBL" id="CP003639">
    <property type="protein sequence ID" value="AFM43256.1"/>
    <property type="molecule type" value="Genomic_DNA"/>
</dbReference>
<dbReference type="HOGENOM" id="CLU_009583_27_6_9"/>
<dbReference type="Proteomes" id="UP000002892">
    <property type="component" value="Chromosome"/>
</dbReference>
<gene>
    <name evidence="4" type="ordered locus">Desaci_4413</name>
</gene>
<dbReference type="Pfam" id="PF00534">
    <property type="entry name" value="Glycos_transf_1"/>
    <property type="match status" value="1"/>
</dbReference>
<sequence length="361" mass="40943">MRVAIDMRAMPRTGIGNYSRILLEEIPRIYSDIVTVPVYDGMELSRQSSLSKLYSSRLKRLAWEQIDLPRYLKENNIDILHNPMNFGLPVFPGCKSLVTVHDVIPAVLKGQYLKSLVERIYYKLAMAISTGRTEYIITDSNFSKQEILKYFAVQEKKIKVIYLGCSEEFKPVTDLNTLTNVRNKFGLHRPYVLTIGGNEPRKNVERLIKIFPRLSETFKIDLAIIGGSWRGNTLNTNSRNADNIFYLGSVDQQDLISLYSMSELFVFPSLYEGFGLPILEAMACGTPVATSNSSSIPEVAGEAAILFDPLNENSIYEVVSGILGSQEIKEELRLRGLERIKLFSWSDTLDQITEAYREALR</sequence>